<keyword evidence="1" id="KW-0812">Transmembrane</keyword>
<protein>
    <submittedName>
        <fullName evidence="2">Uncharacterized protein MANES_11G102000</fullName>
    </submittedName>
</protein>
<dbReference type="AlphaFoldDB" id="A0A2P2KXE8"/>
<keyword evidence="1" id="KW-0472">Membrane</keyword>
<accession>A0A2P2KXE8</accession>
<keyword evidence="1" id="KW-1133">Transmembrane helix</keyword>
<organism evidence="2">
    <name type="scientific">Rhizophora mucronata</name>
    <name type="common">Asiatic mangrove</name>
    <dbReference type="NCBI Taxonomy" id="61149"/>
    <lineage>
        <taxon>Eukaryota</taxon>
        <taxon>Viridiplantae</taxon>
        <taxon>Streptophyta</taxon>
        <taxon>Embryophyta</taxon>
        <taxon>Tracheophyta</taxon>
        <taxon>Spermatophyta</taxon>
        <taxon>Magnoliopsida</taxon>
        <taxon>eudicotyledons</taxon>
        <taxon>Gunneridae</taxon>
        <taxon>Pentapetalae</taxon>
        <taxon>rosids</taxon>
        <taxon>fabids</taxon>
        <taxon>Malpighiales</taxon>
        <taxon>Rhizophoraceae</taxon>
        <taxon>Rhizophora</taxon>
    </lineage>
</organism>
<feature type="transmembrane region" description="Helical" evidence="1">
    <location>
        <begin position="60"/>
        <end position="79"/>
    </location>
</feature>
<dbReference type="EMBL" id="GGEC01029917">
    <property type="protein sequence ID" value="MBX10401.1"/>
    <property type="molecule type" value="Transcribed_RNA"/>
</dbReference>
<evidence type="ECO:0000256" key="1">
    <source>
        <dbReference type="SAM" id="Phobius"/>
    </source>
</evidence>
<sequence length="94" mass="11361">MHLHCHLQHSHHIDLQRFHYLHVCHQVDHQSHRCHRRRRRRHRQIANSFPFHLPTISNNSYPHCSFLASGFLLLVLVGWESYGRKRRSERGQGT</sequence>
<name>A0A2P2KXE8_RHIMU</name>
<proteinExistence type="predicted"/>
<reference evidence="2" key="1">
    <citation type="submission" date="2018-02" db="EMBL/GenBank/DDBJ databases">
        <title>Rhizophora mucronata_Transcriptome.</title>
        <authorList>
            <person name="Meera S.P."/>
            <person name="Sreeshan A."/>
            <person name="Augustine A."/>
        </authorList>
    </citation>
    <scope>NUCLEOTIDE SEQUENCE</scope>
    <source>
        <tissue evidence="2">Leaf</tissue>
    </source>
</reference>
<evidence type="ECO:0000313" key="2">
    <source>
        <dbReference type="EMBL" id="MBX10401.1"/>
    </source>
</evidence>